<dbReference type="AlphaFoldDB" id="A0A6C0CLT6"/>
<protein>
    <submittedName>
        <fullName evidence="1">Uncharacterized protein</fullName>
    </submittedName>
</protein>
<proteinExistence type="predicted"/>
<evidence type="ECO:0000313" key="1">
    <source>
        <dbReference type="EMBL" id="QHT05112.1"/>
    </source>
</evidence>
<name>A0A6C0CLT6_9ZZZZ</name>
<reference evidence="1" key="1">
    <citation type="journal article" date="2020" name="Nature">
        <title>Giant virus diversity and host interactions through global metagenomics.</title>
        <authorList>
            <person name="Schulz F."/>
            <person name="Roux S."/>
            <person name="Paez-Espino D."/>
            <person name="Jungbluth S."/>
            <person name="Walsh D.A."/>
            <person name="Denef V.J."/>
            <person name="McMahon K.D."/>
            <person name="Konstantinidis K.T."/>
            <person name="Eloe-Fadrosh E.A."/>
            <person name="Kyrpides N.C."/>
            <person name="Woyke T."/>
        </authorList>
    </citation>
    <scope>NUCLEOTIDE SEQUENCE</scope>
    <source>
        <strain evidence="1">GVMAG-M-3300021354-14</strain>
    </source>
</reference>
<accession>A0A6C0CLT6</accession>
<dbReference type="EMBL" id="MN739449">
    <property type="protein sequence ID" value="QHT05112.1"/>
    <property type="molecule type" value="Genomic_DNA"/>
</dbReference>
<sequence length="199" mass="23502">MDINHADANDFGSMSIIMQPVDEFKHKMDFTHKERNDFILNNKVQSKLTEKFEMRYKREKNDSNEFTDVLDEKVNETYANTKKAKIAANIKLTPFQAGIFDRFAHKVRRVGRHFKAPRDRSVSRTTTFSRINDHPEELDDYHKEENDARIAQLENIKNEEYKTGGALQRFLKERRKAKAIRLLSRIEKRQKPNTSAENK</sequence>
<organism evidence="1">
    <name type="scientific">viral metagenome</name>
    <dbReference type="NCBI Taxonomy" id="1070528"/>
    <lineage>
        <taxon>unclassified sequences</taxon>
        <taxon>metagenomes</taxon>
        <taxon>organismal metagenomes</taxon>
    </lineage>
</organism>